<name>A0AA92U9A2_9BACT</name>
<protein>
    <submittedName>
        <fullName evidence="1">Uncharacterized protein</fullName>
    </submittedName>
</protein>
<accession>A0AA92U9A2</accession>
<sequence>MIKRVALGNLKTSFHCTHWHRFFPLKKEFFRIPPSPFSQRELHILTKPSLLRKEGCNRPTRCSEPLRYKVGGPSKVSPYCAGWDRLDIINLLIII</sequence>
<reference evidence="1 2" key="1">
    <citation type="submission" date="2018-08" db="EMBL/GenBank/DDBJ databases">
        <title>A genome reference for cultivated species of the human gut microbiota.</title>
        <authorList>
            <person name="Zou Y."/>
            <person name="Xue W."/>
            <person name="Luo G."/>
        </authorList>
    </citation>
    <scope>NUCLEOTIDE SEQUENCE [LARGE SCALE GENOMIC DNA]</scope>
    <source>
        <strain evidence="1 2">AF10-17</strain>
    </source>
</reference>
<proteinExistence type="predicted"/>
<gene>
    <name evidence="1" type="ORF">DWV53_12525</name>
</gene>
<dbReference type="AlphaFoldDB" id="A0AA92U9A2"/>
<organism evidence="1 2">
    <name type="scientific">Segatella copri</name>
    <dbReference type="NCBI Taxonomy" id="165179"/>
    <lineage>
        <taxon>Bacteria</taxon>
        <taxon>Pseudomonadati</taxon>
        <taxon>Bacteroidota</taxon>
        <taxon>Bacteroidia</taxon>
        <taxon>Bacteroidales</taxon>
        <taxon>Prevotellaceae</taxon>
        <taxon>Segatella</taxon>
    </lineage>
</organism>
<evidence type="ECO:0000313" key="2">
    <source>
        <dbReference type="Proteomes" id="UP000285776"/>
    </source>
</evidence>
<dbReference type="Proteomes" id="UP000285776">
    <property type="component" value="Unassembled WGS sequence"/>
</dbReference>
<dbReference type="EMBL" id="QSAV01000049">
    <property type="protein sequence ID" value="RGW76019.1"/>
    <property type="molecule type" value="Genomic_DNA"/>
</dbReference>
<evidence type="ECO:0000313" key="1">
    <source>
        <dbReference type="EMBL" id="RGW76019.1"/>
    </source>
</evidence>
<comment type="caution">
    <text evidence="1">The sequence shown here is derived from an EMBL/GenBank/DDBJ whole genome shotgun (WGS) entry which is preliminary data.</text>
</comment>